<organism evidence="2 3">
    <name type="scientific">Fusarium irregulare</name>
    <dbReference type="NCBI Taxonomy" id="2494466"/>
    <lineage>
        <taxon>Eukaryota</taxon>
        <taxon>Fungi</taxon>
        <taxon>Dikarya</taxon>
        <taxon>Ascomycota</taxon>
        <taxon>Pezizomycotina</taxon>
        <taxon>Sordariomycetes</taxon>
        <taxon>Hypocreomycetidae</taxon>
        <taxon>Hypocreales</taxon>
        <taxon>Nectriaceae</taxon>
        <taxon>Fusarium</taxon>
        <taxon>Fusarium incarnatum-equiseti species complex</taxon>
    </lineage>
</organism>
<gene>
    <name evidence="2" type="ORF">NW766_010142</name>
</gene>
<evidence type="ECO:0000313" key="3">
    <source>
        <dbReference type="Proteomes" id="UP001152130"/>
    </source>
</evidence>
<proteinExistence type="predicted"/>
<keyword evidence="1" id="KW-0732">Signal</keyword>
<dbReference type="OrthoDB" id="5150344at2759"/>
<dbReference type="AlphaFoldDB" id="A0A9W8U722"/>
<protein>
    <recommendedName>
        <fullName evidence="4">CBM-cenC domain-containing protein</fullName>
    </recommendedName>
</protein>
<dbReference type="EMBL" id="JAPDHF010000017">
    <property type="protein sequence ID" value="KAJ4007456.1"/>
    <property type="molecule type" value="Genomic_DNA"/>
</dbReference>
<evidence type="ECO:0000256" key="1">
    <source>
        <dbReference type="SAM" id="SignalP"/>
    </source>
</evidence>
<name>A0A9W8U722_9HYPO</name>
<sequence length="335" mass="35857">MRFVSLCAVLGAALLPVASAGPCKPKTTSVVTTTTAGTETLSTDTETKTDTQSIVTSDATSLLETTLTGTETTDLTLETTVTETAIETDTATTDLTSTFDSAITNTATELATETTAATDVTTVESTLTESVTLSETTTFVSDYTTEYTATTDTTSIEDITTTVTEDVPEPTINLVSNGGFEDGDDGEWGVRTVELVKDSRAKSGERMVFFKVNEQLAVGGNHLNQTIIDLSTANLYRLSFEGAVFGTYDFKDSTCSMEALVSGQIIKGWELKDFVVDRYQTYSTDFSPFYPNFELTLRLRCLGGDLVTVSFGVDDVFLGDLGPKPQAPPVDPVDT</sequence>
<keyword evidence="3" id="KW-1185">Reference proteome</keyword>
<reference evidence="2" key="1">
    <citation type="submission" date="2022-10" db="EMBL/GenBank/DDBJ databases">
        <title>Fusarium specimens isolated from Avocado Roots.</title>
        <authorList>
            <person name="Stajich J."/>
            <person name="Roper C."/>
            <person name="Heimlech-Rivalta G."/>
        </authorList>
    </citation>
    <scope>NUCLEOTIDE SEQUENCE</scope>
    <source>
        <strain evidence="2">CF00143</strain>
    </source>
</reference>
<comment type="caution">
    <text evidence="2">The sequence shown here is derived from an EMBL/GenBank/DDBJ whole genome shotgun (WGS) entry which is preliminary data.</text>
</comment>
<evidence type="ECO:0008006" key="4">
    <source>
        <dbReference type="Google" id="ProtNLM"/>
    </source>
</evidence>
<feature type="chain" id="PRO_5040790611" description="CBM-cenC domain-containing protein" evidence="1">
    <location>
        <begin position="21"/>
        <end position="335"/>
    </location>
</feature>
<dbReference type="Gene3D" id="2.60.120.260">
    <property type="entry name" value="Galactose-binding domain-like"/>
    <property type="match status" value="1"/>
</dbReference>
<dbReference type="Proteomes" id="UP001152130">
    <property type="component" value="Unassembled WGS sequence"/>
</dbReference>
<feature type="signal peptide" evidence="1">
    <location>
        <begin position="1"/>
        <end position="20"/>
    </location>
</feature>
<accession>A0A9W8U722</accession>
<evidence type="ECO:0000313" key="2">
    <source>
        <dbReference type="EMBL" id="KAJ4007456.1"/>
    </source>
</evidence>